<keyword evidence="2" id="KW-1185">Reference proteome</keyword>
<dbReference type="AlphaFoldDB" id="B6EHX8"/>
<dbReference type="EMBL" id="FM178379">
    <property type="protein sequence ID" value="CAQ78557.1"/>
    <property type="molecule type" value="Genomic_DNA"/>
</dbReference>
<reference evidence="1 2" key="1">
    <citation type="journal article" date="2008" name="BMC Genomics">
        <title>The genome sequence of the fish pathogen Aliivibrio salmonicida strain LFI1238 shows extensive evidence of gene decay.</title>
        <authorList>
            <person name="Hjerde E."/>
            <person name="Lorentzen M.S."/>
            <person name="Holden M.T."/>
            <person name="Seeger K."/>
            <person name="Paulsen S."/>
            <person name="Bason N."/>
            <person name="Churcher C."/>
            <person name="Harris D."/>
            <person name="Norbertczak H."/>
            <person name="Quail M.A."/>
            <person name="Sanders S."/>
            <person name="Thurston S."/>
            <person name="Parkhill J."/>
            <person name="Willassen N.P."/>
            <person name="Thomson N.R."/>
        </authorList>
    </citation>
    <scope>NUCLEOTIDE SEQUENCE [LARGE SCALE GENOMIC DNA]</scope>
    <source>
        <strain evidence="1 2">LFI1238</strain>
    </source>
</reference>
<organism evidence="1 2">
    <name type="scientific">Aliivibrio salmonicida (strain LFI1238)</name>
    <name type="common">Vibrio salmonicida (strain LFI1238)</name>
    <dbReference type="NCBI Taxonomy" id="316275"/>
    <lineage>
        <taxon>Bacteria</taxon>
        <taxon>Pseudomonadati</taxon>
        <taxon>Pseudomonadota</taxon>
        <taxon>Gammaproteobacteria</taxon>
        <taxon>Vibrionales</taxon>
        <taxon>Vibrionaceae</taxon>
        <taxon>Aliivibrio</taxon>
    </lineage>
</organism>
<gene>
    <name evidence="1" type="ordered locus">VSAL_I0872</name>
</gene>
<protein>
    <submittedName>
        <fullName evidence="1">Uncharacterized protein</fullName>
    </submittedName>
</protein>
<evidence type="ECO:0000313" key="1">
    <source>
        <dbReference type="EMBL" id="CAQ78557.1"/>
    </source>
</evidence>
<dbReference type="KEGG" id="vsa:VSAL_I0872"/>
<sequence>MVIYMNKLDKNSMVSDEETIKTLPTQPAQSNDSINTWDQLTDEQQQDILAHLTEVPFQ</sequence>
<name>B6EHX8_ALISL</name>
<evidence type="ECO:0000313" key="2">
    <source>
        <dbReference type="Proteomes" id="UP000001730"/>
    </source>
</evidence>
<dbReference type="HOGENOM" id="CLU_2940596_0_0_6"/>
<accession>B6EHX8</accession>
<proteinExistence type="predicted"/>
<dbReference type="Proteomes" id="UP000001730">
    <property type="component" value="Chromosome 1"/>
</dbReference>